<dbReference type="Gene3D" id="1.20.1230.10">
    <property type="entry name" value="Phospholipase C beta, distal C-terminal domain"/>
    <property type="match status" value="1"/>
</dbReference>
<evidence type="ECO:0000256" key="1">
    <source>
        <dbReference type="ARBA" id="ARBA00012368"/>
    </source>
</evidence>
<evidence type="ECO:0000256" key="2">
    <source>
        <dbReference type="ARBA" id="ARBA00022801"/>
    </source>
</evidence>
<evidence type="ECO:0000259" key="10">
    <source>
        <dbReference type="PROSITE" id="PS50004"/>
    </source>
</evidence>
<dbReference type="GO" id="GO:0007186">
    <property type="term" value="P:G protein-coupled receptor signaling pathway"/>
    <property type="evidence" value="ECO:0007669"/>
    <property type="project" value="TreeGrafter"/>
</dbReference>
<feature type="compositionally biased region" description="Polar residues" evidence="8">
    <location>
        <begin position="622"/>
        <end position="638"/>
    </location>
</feature>
<dbReference type="GO" id="GO:0004435">
    <property type="term" value="F:phosphatidylinositol-4,5-bisphosphate phospholipase C activity"/>
    <property type="evidence" value="ECO:0007669"/>
    <property type="project" value="UniProtKB-EC"/>
</dbReference>
<dbReference type="GO" id="GO:0046488">
    <property type="term" value="P:phosphatidylinositol metabolic process"/>
    <property type="evidence" value="ECO:0007669"/>
    <property type="project" value="TreeGrafter"/>
</dbReference>
<feature type="region of interest" description="Disordered" evidence="8">
    <location>
        <begin position="609"/>
        <end position="656"/>
    </location>
</feature>
<evidence type="ECO:0000259" key="11">
    <source>
        <dbReference type="PROSITE" id="PS50008"/>
    </source>
</evidence>
<keyword evidence="9" id="KW-0472">Membrane</keyword>
<evidence type="ECO:0000256" key="4">
    <source>
        <dbReference type="ARBA" id="ARBA00023098"/>
    </source>
</evidence>
<dbReference type="Gene3D" id="1.10.238.10">
    <property type="entry name" value="EF-hand"/>
    <property type="match status" value="1"/>
</dbReference>
<dbReference type="Pfam" id="PF00388">
    <property type="entry name" value="PI-PLC-X"/>
    <property type="match status" value="1"/>
</dbReference>
<dbReference type="GO" id="GO:0048015">
    <property type="term" value="P:phosphatidylinositol-mediated signaling"/>
    <property type="evidence" value="ECO:0007669"/>
    <property type="project" value="TreeGrafter"/>
</dbReference>
<dbReference type="SMART" id="SM00149">
    <property type="entry name" value="PLCYc"/>
    <property type="match status" value="1"/>
</dbReference>
<dbReference type="PANTHER" id="PTHR10336">
    <property type="entry name" value="PHOSPHOINOSITIDE-SPECIFIC PHOSPHOLIPASE C FAMILY PROTEIN"/>
    <property type="match status" value="1"/>
</dbReference>
<keyword evidence="5" id="KW-0807">Transducer</keyword>
<keyword evidence="7" id="KW-0175">Coiled coil</keyword>
<evidence type="ECO:0000256" key="9">
    <source>
        <dbReference type="SAM" id="Phobius"/>
    </source>
</evidence>
<dbReference type="SUPFAM" id="SSF69989">
    <property type="entry name" value="C-terminal domain of PLC-beta"/>
    <property type="match status" value="1"/>
</dbReference>
<feature type="domain" description="PI-PLC Y-box" evidence="11">
    <location>
        <begin position="313"/>
        <end position="429"/>
    </location>
</feature>
<evidence type="ECO:0000256" key="7">
    <source>
        <dbReference type="SAM" id="Coils"/>
    </source>
</evidence>
<feature type="domain" description="Fibronectin type-III" evidence="12">
    <location>
        <begin position="956"/>
        <end position="1052"/>
    </location>
</feature>
<dbReference type="OrthoDB" id="269822at2759"/>
<dbReference type="EC" id="3.1.4.11" evidence="1 6"/>
<accession>A0A8B6GJX6</accession>
<feature type="region of interest" description="Disordered" evidence="8">
    <location>
        <begin position="938"/>
        <end position="960"/>
    </location>
</feature>
<dbReference type="SMART" id="SM00148">
    <property type="entry name" value="PLCXc"/>
    <property type="match status" value="1"/>
</dbReference>
<comment type="caution">
    <text evidence="13">The sequence shown here is derived from an EMBL/GenBank/DDBJ whole genome shotgun (WGS) entry which is preliminary data.</text>
</comment>
<dbReference type="InterPro" id="IPR000008">
    <property type="entry name" value="C2_dom"/>
</dbReference>
<sequence>MAQEYISKYETKVGMAERGHVTQEGFLKFLMGEENNVVAPELLDLSQEMTHPLAHYFINSSHNTYLTGHQLTGRSSTEMYRQVLLSGCRCIELDCWDGRNNDEEPIITHGYTMCTEIYFKEVIEAIAESAFKTSEYPVILSFENHCSPKQQAKMASHCRNIFGDLLLTECLDSYPLELGEGLPPPCAMMRKIIVKNKKKHFHHNKVIPKVKVFGRENDSADGASVYWGHILVITAFTFCVFYAQRERVSKQNSTTKYEEGRKETRNGCGYINRAKTGKQENAMFDHIYDSRKRRENKSAIGTAGREAEAGLEMSELVNYIQPVHFHSFDTSEKKQKSYEISSFVETQATSLLKENPVDFVNYNKRQLSRIYPRGTRVDSSNFLPQIFWNAGCQMVALNFQTLDLAMQLNQGIFEYNNRSGYVLKPDFMRRHDRRFDPFAESTVDGIVAGTVYVKVISGQMLSDKKINTYVEVDMYGLPTDTVRKKYKTKTIMNNGINPVYDEDPFIFKKVVLPNLAVIRLAVYEENGKMLGHRVLTVQGLRPGYRHIPLRNEFNLPLNLQTLFVHICVKDFVPDDMELLAAALINPIAYLSELDRHTKQLAIFDELDEGSNDEGEKEEVVKSNGNASSPTKIVTNSSPIKKEPTAKRFSGGDHQQVSTKISINSDGSTGREGVTIHQMTSINSENGLQFKCKLNDPSIIEPTSIEKLKTLKPYLKITAKRDKELEALNRKNEKARQNLKEIHELQEERLMISQVKAKDTMEKCHAKSVKKALRRGTSVDEAETNNRLQYGKLVQEHNYKRKGKVMTQRFYVCNLCPSETYFFLISASNNLGEGPTTSAVYVPSKRTFSYLPSWNEAIFQSLDSGVYQIKWNPPNHPDNKIKLTYTLFYDYNPQDMDGDNYVTKALSKTVTGQAYTVVHNLRACESYSFLVAVSKPGRCPPSRQRKTMQTGEDDTAQPENIDPVFDKDNPTSLEISWNAGCYDPGAPLGYIVNLTEVKTGRSSIKQTLPTKNSTVYYSFKSGLMRGATYILSIKNDLSKARWSEPLTITVLPYGAPEEFKEILQEDDKIKLIWNPPSGAVGHIQKYELYWKKLGSVKDDNKFVFYKDISKDQGWYEVDTVQGVEYSFKLRIIDDNGYPGEFAEEPFIDANVPDAHAQTDIKISRTRMIAIIVSVTGVVITLVLVLGFFIIRHRRLQRSFLAFANSHYDTRSGTTTFESNELGEDEDSPMIQGFSDDEPLVIA</sequence>
<dbReference type="Gene3D" id="2.60.40.10">
    <property type="entry name" value="Immunoglobulins"/>
    <property type="match status" value="3"/>
</dbReference>
<keyword evidence="9" id="KW-0812">Transmembrane</keyword>
<evidence type="ECO:0000313" key="13">
    <source>
        <dbReference type="EMBL" id="VDI64862.1"/>
    </source>
</evidence>
<dbReference type="InterPro" id="IPR017946">
    <property type="entry name" value="PLC-like_Pdiesterase_TIM-brl"/>
</dbReference>
<gene>
    <name evidence="13" type="ORF">MGAL_10B063215</name>
</gene>
<dbReference type="PANTHER" id="PTHR10336:SF149">
    <property type="entry name" value="1-PHOSPHATIDYLINOSITOL 4,5-BISPHOSPHATE PHOSPHODIESTERASE CLASSES I AND II"/>
    <property type="match status" value="1"/>
</dbReference>
<dbReference type="GO" id="GO:0016042">
    <property type="term" value="P:lipid catabolic process"/>
    <property type="evidence" value="ECO:0007669"/>
    <property type="project" value="UniProtKB-KW"/>
</dbReference>
<dbReference type="InterPro" id="IPR000909">
    <property type="entry name" value="PLipase_C_PInositol-sp_X_dom"/>
</dbReference>
<dbReference type="Pfam" id="PF00387">
    <property type="entry name" value="PI-PLC-Y"/>
    <property type="match status" value="1"/>
</dbReference>
<feature type="coiled-coil region" evidence="7">
    <location>
        <begin position="717"/>
        <end position="747"/>
    </location>
</feature>
<evidence type="ECO:0000256" key="8">
    <source>
        <dbReference type="SAM" id="MobiDB-lite"/>
    </source>
</evidence>
<dbReference type="InterPro" id="IPR035892">
    <property type="entry name" value="C2_domain_sf"/>
</dbReference>
<dbReference type="PROSITE" id="PS50007">
    <property type="entry name" value="PIPLC_X_DOMAIN"/>
    <property type="match status" value="1"/>
</dbReference>
<keyword evidence="14" id="KW-1185">Reference proteome</keyword>
<dbReference type="FunFam" id="3.20.20.190:FF:000039">
    <property type="entry name" value="Phosphoinositide phospholipase C"/>
    <property type="match status" value="1"/>
</dbReference>
<dbReference type="InterPro" id="IPR001711">
    <property type="entry name" value="PLipase_C_Pinositol-sp_Y"/>
</dbReference>
<dbReference type="SMART" id="SM00239">
    <property type="entry name" value="C2"/>
    <property type="match status" value="1"/>
</dbReference>
<keyword evidence="9" id="KW-1133">Transmembrane helix</keyword>
<evidence type="ECO:0000313" key="14">
    <source>
        <dbReference type="Proteomes" id="UP000596742"/>
    </source>
</evidence>
<reference evidence="13" key="1">
    <citation type="submission" date="2018-11" db="EMBL/GenBank/DDBJ databases">
        <authorList>
            <person name="Alioto T."/>
            <person name="Alioto T."/>
        </authorList>
    </citation>
    <scope>NUCLEOTIDE SEQUENCE</scope>
</reference>
<dbReference type="InterPro" id="IPR013783">
    <property type="entry name" value="Ig-like_fold"/>
</dbReference>
<dbReference type="Proteomes" id="UP000596742">
    <property type="component" value="Unassembled WGS sequence"/>
</dbReference>
<dbReference type="InterPro" id="IPR001192">
    <property type="entry name" value="PI-PLC_fam"/>
</dbReference>
<evidence type="ECO:0000256" key="3">
    <source>
        <dbReference type="ARBA" id="ARBA00022963"/>
    </source>
</evidence>
<comment type="catalytic activity">
    <reaction evidence="6">
        <text>a 1,2-diacyl-sn-glycero-3-phospho-(1D-myo-inositol-4,5-bisphosphate) + H2O = 1D-myo-inositol 1,4,5-trisphosphate + a 1,2-diacyl-sn-glycerol + H(+)</text>
        <dbReference type="Rhea" id="RHEA:33179"/>
        <dbReference type="ChEBI" id="CHEBI:15377"/>
        <dbReference type="ChEBI" id="CHEBI:15378"/>
        <dbReference type="ChEBI" id="CHEBI:17815"/>
        <dbReference type="ChEBI" id="CHEBI:58456"/>
        <dbReference type="ChEBI" id="CHEBI:203600"/>
        <dbReference type="EC" id="3.1.4.11"/>
    </reaction>
</comment>
<dbReference type="PROSITE" id="PS50853">
    <property type="entry name" value="FN3"/>
    <property type="match status" value="2"/>
</dbReference>
<evidence type="ECO:0000256" key="5">
    <source>
        <dbReference type="ARBA" id="ARBA00023224"/>
    </source>
</evidence>
<dbReference type="Pfam" id="PF00168">
    <property type="entry name" value="C2"/>
    <property type="match status" value="1"/>
</dbReference>
<dbReference type="PROSITE" id="PS50004">
    <property type="entry name" value="C2"/>
    <property type="match status" value="1"/>
</dbReference>
<feature type="transmembrane region" description="Helical" evidence="9">
    <location>
        <begin position="1166"/>
        <end position="1189"/>
    </location>
</feature>
<dbReference type="SUPFAM" id="SSF49265">
    <property type="entry name" value="Fibronectin type III"/>
    <property type="match status" value="2"/>
</dbReference>
<dbReference type="SUPFAM" id="SSF49562">
    <property type="entry name" value="C2 domain (Calcium/lipid-binding domain, CaLB)"/>
    <property type="match status" value="1"/>
</dbReference>
<dbReference type="EMBL" id="UYJE01008560">
    <property type="protein sequence ID" value="VDI64862.1"/>
    <property type="molecule type" value="Genomic_DNA"/>
</dbReference>
<dbReference type="SUPFAM" id="SSF51695">
    <property type="entry name" value="PLC-like phosphodiesterases"/>
    <property type="match status" value="1"/>
</dbReference>
<dbReference type="InterPro" id="IPR003961">
    <property type="entry name" value="FN3_dom"/>
</dbReference>
<evidence type="ECO:0000259" key="12">
    <source>
        <dbReference type="PROSITE" id="PS50853"/>
    </source>
</evidence>
<feature type="domain" description="C2" evidence="10">
    <location>
        <begin position="429"/>
        <end position="557"/>
    </location>
</feature>
<evidence type="ECO:0000256" key="6">
    <source>
        <dbReference type="RuleBase" id="RU361133"/>
    </source>
</evidence>
<name>A0A8B6GJX6_MYTGA</name>
<dbReference type="PRINTS" id="PR00390">
    <property type="entry name" value="PHPHLIPASEC"/>
</dbReference>
<keyword evidence="2 6" id="KW-0378">Hydrolase</keyword>
<dbReference type="AlphaFoldDB" id="A0A8B6GJX6"/>
<protein>
    <recommendedName>
        <fullName evidence="1 6">Phosphoinositide phospholipase C</fullName>
        <ecNumber evidence="1 6">3.1.4.11</ecNumber>
    </recommendedName>
</protein>
<dbReference type="CDD" id="cd00063">
    <property type="entry name" value="FN3"/>
    <property type="match status" value="2"/>
</dbReference>
<organism evidence="13 14">
    <name type="scientific">Mytilus galloprovincialis</name>
    <name type="common">Mediterranean mussel</name>
    <dbReference type="NCBI Taxonomy" id="29158"/>
    <lineage>
        <taxon>Eukaryota</taxon>
        <taxon>Metazoa</taxon>
        <taxon>Spiralia</taxon>
        <taxon>Lophotrochozoa</taxon>
        <taxon>Mollusca</taxon>
        <taxon>Bivalvia</taxon>
        <taxon>Autobranchia</taxon>
        <taxon>Pteriomorphia</taxon>
        <taxon>Mytilida</taxon>
        <taxon>Mytiloidea</taxon>
        <taxon>Mytilidae</taxon>
        <taxon>Mytilinae</taxon>
        <taxon>Mytilus</taxon>
    </lineage>
</organism>
<dbReference type="InterPro" id="IPR036116">
    <property type="entry name" value="FN3_sf"/>
</dbReference>
<dbReference type="GO" id="GO:0051209">
    <property type="term" value="P:release of sequestered calcium ion into cytosol"/>
    <property type="evidence" value="ECO:0007669"/>
    <property type="project" value="TreeGrafter"/>
</dbReference>
<keyword evidence="3 6" id="KW-0442">Lipid degradation</keyword>
<dbReference type="Gene3D" id="2.60.40.150">
    <property type="entry name" value="C2 domain"/>
    <property type="match status" value="1"/>
</dbReference>
<proteinExistence type="predicted"/>
<feature type="domain" description="Fibronectin type-III" evidence="12">
    <location>
        <begin position="1054"/>
        <end position="1153"/>
    </location>
</feature>
<keyword evidence="4 6" id="KW-0443">Lipid metabolism</keyword>
<dbReference type="Gene3D" id="3.20.20.190">
    <property type="entry name" value="Phosphatidylinositol (PI) phosphodiesterase"/>
    <property type="match status" value="1"/>
</dbReference>
<dbReference type="FunFam" id="2.60.40.150:FF:000008">
    <property type="entry name" value="1-phosphatidylinositol 4,5-bisphosphate phosphodiesterase"/>
    <property type="match status" value="1"/>
</dbReference>
<dbReference type="GO" id="GO:0005737">
    <property type="term" value="C:cytoplasm"/>
    <property type="evidence" value="ECO:0007669"/>
    <property type="project" value="TreeGrafter"/>
</dbReference>
<dbReference type="PROSITE" id="PS50008">
    <property type="entry name" value="PIPLC_Y_DOMAIN"/>
    <property type="match status" value="1"/>
</dbReference>
<dbReference type="CDD" id="cd00275">
    <property type="entry name" value="C2_PLC_like"/>
    <property type="match status" value="1"/>
</dbReference>
<dbReference type="InterPro" id="IPR042531">
    <property type="entry name" value="PLC-beta_C_sf"/>
</dbReference>
<dbReference type="CDD" id="cd08591">
    <property type="entry name" value="PI-PLCc_beta"/>
    <property type="match status" value="1"/>
</dbReference>